<evidence type="ECO:0000256" key="1">
    <source>
        <dbReference type="SAM" id="MobiDB-lite"/>
    </source>
</evidence>
<sequence length="82" mass="9104">MPVLTETEQTTETAKPPQGSHHWVMTLDLPGRLSVTAANTCTPPQGWTRLDVYTAIREELARSNPDLARANVTFFALEPNQL</sequence>
<feature type="compositionally biased region" description="Polar residues" evidence="1">
    <location>
        <begin position="1"/>
        <end position="13"/>
    </location>
</feature>
<accession>A0A5P2BU43</accession>
<gene>
    <name evidence="2" type="ORF">DEJ48_10760</name>
</gene>
<evidence type="ECO:0000313" key="2">
    <source>
        <dbReference type="EMBL" id="QES33803.1"/>
    </source>
</evidence>
<dbReference type="RefSeq" id="WP_150215932.1">
    <property type="nucleotide sequence ID" value="NZ_CP029192.1"/>
</dbReference>
<dbReference type="OrthoDB" id="4314727at2"/>
<dbReference type="EMBL" id="CP029192">
    <property type="protein sequence ID" value="QES33803.1"/>
    <property type="molecule type" value="Genomic_DNA"/>
</dbReference>
<name>A0A5P2BU43_STRVZ</name>
<dbReference type="Proteomes" id="UP000322927">
    <property type="component" value="Chromosome"/>
</dbReference>
<organism evidence="2 3">
    <name type="scientific">Streptomyces venezuelae</name>
    <dbReference type="NCBI Taxonomy" id="54571"/>
    <lineage>
        <taxon>Bacteria</taxon>
        <taxon>Bacillati</taxon>
        <taxon>Actinomycetota</taxon>
        <taxon>Actinomycetes</taxon>
        <taxon>Kitasatosporales</taxon>
        <taxon>Streptomycetaceae</taxon>
        <taxon>Streptomyces</taxon>
    </lineage>
</organism>
<protein>
    <submittedName>
        <fullName evidence="2">Uncharacterized protein</fullName>
    </submittedName>
</protein>
<reference evidence="2 3" key="1">
    <citation type="submission" date="2018-05" db="EMBL/GenBank/DDBJ databases">
        <title>Streptomyces venezuelae.</title>
        <authorList>
            <person name="Kim W."/>
            <person name="Lee N."/>
            <person name="Cho B.-K."/>
        </authorList>
    </citation>
    <scope>NUCLEOTIDE SEQUENCE [LARGE SCALE GENOMIC DNA]</scope>
    <source>
        <strain evidence="2 3">ATCC 14584</strain>
    </source>
</reference>
<evidence type="ECO:0000313" key="3">
    <source>
        <dbReference type="Proteomes" id="UP000322927"/>
    </source>
</evidence>
<dbReference type="AlphaFoldDB" id="A0A5P2BU43"/>
<proteinExistence type="predicted"/>
<feature type="region of interest" description="Disordered" evidence="1">
    <location>
        <begin position="1"/>
        <end position="22"/>
    </location>
</feature>